<dbReference type="CDD" id="cd02440">
    <property type="entry name" value="AdoMet_MTases"/>
    <property type="match status" value="1"/>
</dbReference>
<evidence type="ECO:0000313" key="6">
    <source>
        <dbReference type="EMBL" id="KAF9334572.1"/>
    </source>
</evidence>
<name>A0A9P5SR79_9FUNG</name>
<evidence type="ECO:0000256" key="2">
    <source>
        <dbReference type="ARBA" id="ARBA00022679"/>
    </source>
</evidence>
<dbReference type="Proteomes" id="UP000696485">
    <property type="component" value="Unassembled WGS sequence"/>
</dbReference>
<dbReference type="InterPro" id="IPR029063">
    <property type="entry name" value="SAM-dependent_MTases_sf"/>
</dbReference>
<dbReference type="PANTHER" id="PTHR10509:SF14">
    <property type="entry name" value="CAFFEOYL-COA O-METHYLTRANSFERASE 3-RELATED"/>
    <property type="match status" value="1"/>
</dbReference>
<feature type="region of interest" description="Disordered" evidence="5">
    <location>
        <begin position="226"/>
        <end position="257"/>
    </location>
</feature>
<comment type="similarity">
    <text evidence="4">Belongs to the class I-like SAM-binding methyltransferase superfamily. Cation-dependent O-methyltransferase family.</text>
</comment>
<evidence type="ECO:0008006" key="8">
    <source>
        <dbReference type="Google" id="ProtNLM"/>
    </source>
</evidence>
<organism evidence="6 7">
    <name type="scientific">Podila minutissima</name>
    <dbReference type="NCBI Taxonomy" id="64525"/>
    <lineage>
        <taxon>Eukaryota</taxon>
        <taxon>Fungi</taxon>
        <taxon>Fungi incertae sedis</taxon>
        <taxon>Mucoromycota</taxon>
        <taxon>Mortierellomycotina</taxon>
        <taxon>Mortierellomycetes</taxon>
        <taxon>Mortierellales</taxon>
        <taxon>Mortierellaceae</taxon>
        <taxon>Podila</taxon>
    </lineage>
</organism>
<reference evidence="6" key="1">
    <citation type="journal article" date="2020" name="Fungal Divers.">
        <title>Resolving the Mortierellaceae phylogeny through synthesis of multi-gene phylogenetics and phylogenomics.</title>
        <authorList>
            <person name="Vandepol N."/>
            <person name="Liber J."/>
            <person name="Desiro A."/>
            <person name="Na H."/>
            <person name="Kennedy M."/>
            <person name="Barry K."/>
            <person name="Grigoriev I.V."/>
            <person name="Miller A.N."/>
            <person name="O'Donnell K."/>
            <person name="Stajich J.E."/>
            <person name="Bonito G."/>
        </authorList>
    </citation>
    <scope>NUCLEOTIDE SEQUENCE</scope>
    <source>
        <strain evidence="6">NVP1</strain>
    </source>
</reference>
<dbReference type="GO" id="GO:0008757">
    <property type="term" value="F:S-adenosylmethionine-dependent methyltransferase activity"/>
    <property type="evidence" value="ECO:0007669"/>
    <property type="project" value="TreeGrafter"/>
</dbReference>
<dbReference type="InterPro" id="IPR050362">
    <property type="entry name" value="Cation-dep_OMT"/>
</dbReference>
<dbReference type="GO" id="GO:0032259">
    <property type="term" value="P:methylation"/>
    <property type="evidence" value="ECO:0007669"/>
    <property type="project" value="UniProtKB-KW"/>
</dbReference>
<evidence type="ECO:0000256" key="1">
    <source>
        <dbReference type="ARBA" id="ARBA00022603"/>
    </source>
</evidence>
<evidence type="ECO:0000256" key="3">
    <source>
        <dbReference type="ARBA" id="ARBA00022691"/>
    </source>
</evidence>
<evidence type="ECO:0000256" key="4">
    <source>
        <dbReference type="ARBA" id="ARBA00023453"/>
    </source>
</evidence>
<dbReference type="PROSITE" id="PS51682">
    <property type="entry name" value="SAM_OMT_I"/>
    <property type="match status" value="1"/>
</dbReference>
<evidence type="ECO:0000256" key="5">
    <source>
        <dbReference type="SAM" id="MobiDB-lite"/>
    </source>
</evidence>
<dbReference type="Pfam" id="PF01596">
    <property type="entry name" value="Methyltransf_3"/>
    <property type="match status" value="1"/>
</dbReference>
<protein>
    <recommendedName>
        <fullName evidence="8">O-methyltransferase</fullName>
    </recommendedName>
</protein>
<dbReference type="AlphaFoldDB" id="A0A9P5SR79"/>
<gene>
    <name evidence="6" type="ORF">BG006_001932</name>
</gene>
<dbReference type="EMBL" id="JAAAUY010000141">
    <property type="protein sequence ID" value="KAF9334572.1"/>
    <property type="molecule type" value="Genomic_DNA"/>
</dbReference>
<dbReference type="InterPro" id="IPR002935">
    <property type="entry name" value="SAM_O-MeTrfase"/>
</dbReference>
<keyword evidence="2" id="KW-0808">Transferase</keyword>
<dbReference type="SUPFAM" id="SSF53335">
    <property type="entry name" value="S-adenosyl-L-methionine-dependent methyltransferases"/>
    <property type="match status" value="1"/>
</dbReference>
<proteinExistence type="inferred from homology"/>
<keyword evidence="3" id="KW-0949">S-adenosyl-L-methionine</keyword>
<keyword evidence="1" id="KW-0489">Methyltransferase</keyword>
<accession>A0A9P5SR79</accession>
<comment type="caution">
    <text evidence="6">The sequence shown here is derived from an EMBL/GenBank/DDBJ whole genome shotgun (WGS) entry which is preliminary data.</text>
</comment>
<dbReference type="GO" id="GO:0008171">
    <property type="term" value="F:O-methyltransferase activity"/>
    <property type="evidence" value="ECO:0007669"/>
    <property type="project" value="InterPro"/>
</dbReference>
<dbReference type="Gene3D" id="3.40.50.150">
    <property type="entry name" value="Vaccinia Virus protein VP39"/>
    <property type="match status" value="1"/>
</dbReference>
<keyword evidence="7" id="KW-1185">Reference proteome</keyword>
<sequence>MAASFPGSTLASGLTHSGFHSACLNWALVPSLSTDNKTDSSTTTPDPLFHYSQALSSPLPAKFMELHANSVQHYPATANKTVSDLQGQFLRLLMRMTRPRRVLELGCFMGYSAMAMADGMASNGVLYTCEKDTQAAQLARELFDKQGYIGKSGKATIELLEGDAMASLETLAKNQLQFDAIFIDADKGGYIKYFEHIMDNGLLSKDGYILADNILFRGMVLNSNTSGLPSPPPSPTLSPTDEEASKKRSKSSLQKTANHMDAFNRHVRSDPRVEVVVLPVFDGLSVIMHKSTYAAGSEKFSGHLDEANTDKGGFV</sequence>
<dbReference type="PANTHER" id="PTHR10509">
    <property type="entry name" value="O-METHYLTRANSFERASE-RELATED"/>
    <property type="match status" value="1"/>
</dbReference>
<evidence type="ECO:0000313" key="7">
    <source>
        <dbReference type="Proteomes" id="UP000696485"/>
    </source>
</evidence>